<gene>
    <name evidence="1" type="ORF">WH50_02715</name>
</gene>
<organism evidence="1 2">
    <name type="scientific">Pokkaliibacter plantistimulans</name>
    <dbReference type="NCBI Taxonomy" id="1635171"/>
    <lineage>
        <taxon>Bacteria</taxon>
        <taxon>Pseudomonadati</taxon>
        <taxon>Pseudomonadota</taxon>
        <taxon>Gammaproteobacteria</taxon>
        <taxon>Oceanospirillales</taxon>
        <taxon>Balneatrichaceae</taxon>
        <taxon>Pokkaliibacter</taxon>
    </lineage>
</organism>
<reference evidence="1 2" key="1">
    <citation type="submission" date="2015-03" db="EMBL/GenBank/DDBJ databases">
        <authorList>
            <person name="Krishnan R."/>
            <person name="Midha S."/>
            <person name="Patil P.B."/>
            <person name="Rameshkumar N."/>
        </authorList>
    </citation>
    <scope>NUCLEOTIDE SEQUENCE [LARGE SCALE GENOMIC DNA]</scope>
    <source>
        <strain evidence="1 2">L1E11</strain>
    </source>
</reference>
<comment type="caution">
    <text evidence="1">The sequence shown here is derived from an EMBL/GenBank/DDBJ whole genome shotgun (WGS) entry which is preliminary data.</text>
</comment>
<accession>A0ABX5M2R9</accession>
<proteinExistence type="predicted"/>
<keyword evidence="2" id="KW-1185">Reference proteome</keyword>
<dbReference type="Proteomes" id="UP000248090">
    <property type="component" value="Unassembled WGS sequence"/>
</dbReference>
<name>A0ABX5M2R9_9GAMM</name>
<protein>
    <submittedName>
        <fullName evidence="1">Uncharacterized protein</fullName>
    </submittedName>
</protein>
<evidence type="ECO:0000313" key="1">
    <source>
        <dbReference type="EMBL" id="PXF32791.1"/>
    </source>
</evidence>
<dbReference type="EMBL" id="LAPT01000008">
    <property type="protein sequence ID" value="PXF32791.1"/>
    <property type="molecule type" value="Genomic_DNA"/>
</dbReference>
<sequence>MIPVAQLAAALTGVMAGSLESEQRNDRQLLRRLPDPVKIHLIAVQIDAVGVDGIKATGQHPQTQLVSGGEFQPQMAGG</sequence>
<evidence type="ECO:0000313" key="2">
    <source>
        <dbReference type="Proteomes" id="UP000248090"/>
    </source>
</evidence>